<feature type="chain" id="PRO_5036965459" evidence="2">
    <location>
        <begin position="21"/>
        <end position="186"/>
    </location>
</feature>
<keyword evidence="1" id="KW-0472">Membrane</keyword>
<reference evidence="3" key="1">
    <citation type="submission" date="2020-05" db="EMBL/GenBank/DDBJ databases">
        <title>Identification of trans-AT polyketide cluster in two marine bacteria, producers of a novel glutaramide-containing polyketide sesbanimide D and analogs.</title>
        <authorList>
            <person name="Kacar D."/>
            <person name="Rodriguez P."/>
            <person name="Canedo L."/>
            <person name="Gonzalez E."/>
            <person name="Galan B."/>
            <person name="De La Calle F."/>
            <person name="Garcia J.L."/>
        </authorList>
    </citation>
    <scope>NUCLEOTIDE SEQUENCE</scope>
    <source>
        <strain evidence="3">PHM038</strain>
    </source>
</reference>
<proteinExistence type="predicted"/>
<keyword evidence="1" id="KW-0812">Transmembrane</keyword>
<evidence type="ECO:0000313" key="4">
    <source>
        <dbReference type="Proteomes" id="UP000598467"/>
    </source>
</evidence>
<sequence>MKTTLAFVGIAAVAVSPALAHTGGVVTGFGAGVSHPVLGVDHLLAMVAVGLWSAAQPREKAWQAPVLFVLLLAAGAGLGLAAMPLPFVEPGILASIFGLAVLLVAGRRIPSTFALTVIGIFALLHGHAHGAEAAGAIGAYMAGFLITSAALHLTGYGVGRVLATTRHGLAASGLAVLTAGLVLAGG</sequence>
<dbReference type="PIRSF" id="PIRSF016919">
    <property type="entry name" value="HupE_UreJ"/>
    <property type="match status" value="1"/>
</dbReference>
<dbReference type="Pfam" id="PF04955">
    <property type="entry name" value="HupE_UreJ"/>
    <property type="match status" value="1"/>
</dbReference>
<protein>
    <submittedName>
        <fullName evidence="3">HupE/UreJ family protein</fullName>
    </submittedName>
</protein>
<evidence type="ECO:0000313" key="3">
    <source>
        <dbReference type="EMBL" id="MBD1545458.1"/>
    </source>
</evidence>
<dbReference type="EMBL" id="JABFCZ010000004">
    <property type="protein sequence ID" value="MBD1545458.1"/>
    <property type="molecule type" value="Genomic_DNA"/>
</dbReference>
<feature type="transmembrane region" description="Helical" evidence="1">
    <location>
        <begin position="62"/>
        <end position="81"/>
    </location>
</feature>
<evidence type="ECO:0000256" key="2">
    <source>
        <dbReference type="SAM" id="SignalP"/>
    </source>
</evidence>
<organism evidence="3 4">
    <name type="scientific">Roseibium aggregatum</name>
    <dbReference type="NCBI Taxonomy" id="187304"/>
    <lineage>
        <taxon>Bacteria</taxon>
        <taxon>Pseudomonadati</taxon>
        <taxon>Pseudomonadota</taxon>
        <taxon>Alphaproteobacteria</taxon>
        <taxon>Hyphomicrobiales</taxon>
        <taxon>Stappiaceae</taxon>
        <taxon>Roseibium</taxon>
    </lineage>
</organism>
<feature type="transmembrane region" description="Helical" evidence="1">
    <location>
        <begin position="168"/>
        <end position="185"/>
    </location>
</feature>
<feature type="transmembrane region" description="Helical" evidence="1">
    <location>
        <begin position="87"/>
        <end position="105"/>
    </location>
</feature>
<keyword evidence="2" id="KW-0732">Signal</keyword>
<accession>A0A926NY80</accession>
<dbReference type="AlphaFoldDB" id="A0A926NY80"/>
<feature type="transmembrane region" description="Helical" evidence="1">
    <location>
        <begin position="36"/>
        <end position="55"/>
    </location>
</feature>
<gene>
    <name evidence="3" type="ORF">HK439_04240</name>
</gene>
<feature type="signal peptide" evidence="2">
    <location>
        <begin position="1"/>
        <end position="20"/>
    </location>
</feature>
<dbReference type="Proteomes" id="UP000598467">
    <property type="component" value="Unassembled WGS sequence"/>
</dbReference>
<name>A0A926NY80_9HYPH</name>
<keyword evidence="1" id="KW-1133">Transmembrane helix</keyword>
<comment type="caution">
    <text evidence="3">The sequence shown here is derived from an EMBL/GenBank/DDBJ whole genome shotgun (WGS) entry which is preliminary data.</text>
</comment>
<feature type="transmembrane region" description="Helical" evidence="1">
    <location>
        <begin position="137"/>
        <end position="156"/>
    </location>
</feature>
<evidence type="ECO:0000256" key="1">
    <source>
        <dbReference type="SAM" id="Phobius"/>
    </source>
</evidence>
<dbReference type="InterPro" id="IPR007038">
    <property type="entry name" value="HupE_UreJ"/>
</dbReference>
<feature type="transmembrane region" description="Helical" evidence="1">
    <location>
        <begin position="112"/>
        <end position="131"/>
    </location>
</feature>